<evidence type="ECO:0000259" key="4">
    <source>
        <dbReference type="Pfam" id="PF21302"/>
    </source>
</evidence>
<dbReference type="GO" id="GO:0046872">
    <property type="term" value="F:metal ion binding"/>
    <property type="evidence" value="ECO:0007669"/>
    <property type="project" value="UniProtKB-KW"/>
</dbReference>
<dbReference type="EC" id="2.1.1.187" evidence="5"/>
<name>A0A380CJR7_SPOPA</name>
<dbReference type="PIRSF" id="PIRSF018249">
    <property type="entry name" value="MyrA_prd"/>
    <property type="match status" value="1"/>
</dbReference>
<feature type="binding site" evidence="2">
    <location>
        <position position="200"/>
    </location>
    <ligand>
        <name>S-adenosyl-L-methionine</name>
        <dbReference type="ChEBI" id="CHEBI:59789"/>
    </ligand>
</feature>
<feature type="binding site" evidence="1">
    <location>
        <position position="40"/>
    </location>
    <ligand>
        <name>Zn(2+)</name>
        <dbReference type="ChEBI" id="CHEBI:29105"/>
    </ligand>
</feature>
<evidence type="ECO:0000313" key="6">
    <source>
        <dbReference type="Proteomes" id="UP000254519"/>
    </source>
</evidence>
<keyword evidence="6" id="KW-1185">Reference proteome</keyword>
<dbReference type="InterPro" id="IPR029063">
    <property type="entry name" value="SAM-dependent_MTases_sf"/>
</dbReference>
<feature type="binding site" evidence="1">
    <location>
        <position position="23"/>
    </location>
    <ligand>
        <name>Zn(2+)</name>
        <dbReference type="ChEBI" id="CHEBI:29105"/>
    </ligand>
</feature>
<feature type="binding site" evidence="1">
    <location>
        <position position="26"/>
    </location>
    <ligand>
        <name>Zn(2+)</name>
        <dbReference type="ChEBI" id="CHEBI:29105"/>
    </ligand>
</feature>
<feature type="binding site" evidence="2">
    <location>
        <begin position="112"/>
        <end position="113"/>
    </location>
    <ligand>
        <name>S-adenosyl-L-methionine</name>
        <dbReference type="ChEBI" id="CHEBI:59789"/>
    </ligand>
</feature>
<dbReference type="EMBL" id="UGYZ01000002">
    <property type="protein sequence ID" value="SUJ20835.1"/>
    <property type="molecule type" value="Genomic_DNA"/>
</dbReference>
<reference evidence="5 6" key="1">
    <citation type="submission" date="2018-06" db="EMBL/GenBank/DDBJ databases">
        <authorList>
            <consortium name="Pathogen Informatics"/>
            <person name="Doyle S."/>
        </authorList>
    </citation>
    <scope>NUCLEOTIDE SEQUENCE [LARGE SCALE GENOMIC DNA]</scope>
    <source>
        <strain evidence="6">ATCC 11859 / DSM 33 / NCIB 8841 / NCTC 4822</strain>
    </source>
</reference>
<dbReference type="Pfam" id="PF21302">
    <property type="entry name" value="Zn_ribbon_RlmA"/>
    <property type="match status" value="1"/>
</dbReference>
<evidence type="ECO:0000259" key="3">
    <source>
        <dbReference type="Pfam" id="PF13649"/>
    </source>
</evidence>
<dbReference type="InterPro" id="IPR048647">
    <property type="entry name" value="RlmA_N"/>
</dbReference>
<evidence type="ECO:0000256" key="2">
    <source>
        <dbReference type="PIRSR" id="PIRSR018249-2"/>
    </source>
</evidence>
<accession>A0A380CJR7</accession>
<sequence>MMAISKKMMNAQALAKNEHLFRCPICSLTMEFKEDARLVCEKNHSFDLSRQGYVNLAPQAHVTKYDKRLFEARKTIITNGFFDPLLERLTALVDERVQNKQAPTIIDAGSGEGSHLASIVSKLSDATTGVGIDLAKEGVLAAAKDYPGHIWLVADLANCPFQDDTFDVMLNILSPANYAEFTRVLKPAGMFVKVVPENDYLKQLRTIFYDDAERQNEGNPVERTGEYFNTVKTERITYDFPLNQMLLEKLIQMTPLSWGASEDKIKSALQSEIPAVTVDYTIIIGTNE</sequence>
<dbReference type="Gene3D" id="3.40.50.150">
    <property type="entry name" value="Vaccinia Virus protein VP39"/>
    <property type="match status" value="1"/>
</dbReference>
<feature type="domain" description="23S rRNA (guanine(745)-N(1))-methyltransferase N-terminal" evidence="4">
    <location>
        <begin position="21"/>
        <end position="59"/>
    </location>
</feature>
<organism evidence="5 6">
    <name type="scientific">Sporosarcina pasteurii</name>
    <name type="common">Bacillus pasteurii</name>
    <dbReference type="NCBI Taxonomy" id="1474"/>
    <lineage>
        <taxon>Bacteria</taxon>
        <taxon>Bacillati</taxon>
        <taxon>Bacillota</taxon>
        <taxon>Bacilli</taxon>
        <taxon>Bacillales</taxon>
        <taxon>Caryophanaceae</taxon>
        <taxon>Sporosarcina</taxon>
    </lineage>
</organism>
<protein>
    <submittedName>
        <fullName evidence="5">Ribosomal RNA large subunit methyltransferase A</fullName>
        <ecNumber evidence="5">2.1.1.187</ecNumber>
    </submittedName>
</protein>
<dbReference type="GO" id="GO:0052911">
    <property type="term" value="F:23S rRNA (guanine(745)-N(1))-methyltransferase activity"/>
    <property type="evidence" value="ECO:0007669"/>
    <property type="project" value="UniProtKB-EC"/>
</dbReference>
<feature type="domain" description="Methyltransferase" evidence="3">
    <location>
        <begin position="105"/>
        <end position="189"/>
    </location>
</feature>
<feature type="binding site" evidence="2">
    <location>
        <position position="82"/>
    </location>
    <ligand>
        <name>S-adenosyl-L-methionine</name>
        <dbReference type="ChEBI" id="CHEBI:59789"/>
    </ligand>
</feature>
<dbReference type="InterPro" id="IPR041698">
    <property type="entry name" value="Methyltransf_25"/>
</dbReference>
<dbReference type="PANTHER" id="PTHR43460:SF1">
    <property type="entry name" value="METHYLTRANSFERASE TYPE 11 DOMAIN-CONTAINING PROTEIN"/>
    <property type="match status" value="1"/>
</dbReference>
<dbReference type="OrthoDB" id="5522265at2"/>
<gene>
    <name evidence="5" type="primary">rlmA</name>
    <name evidence="5" type="ORF">NCTC4822_03066</name>
</gene>
<dbReference type="Pfam" id="PF13649">
    <property type="entry name" value="Methyltransf_25"/>
    <property type="match status" value="1"/>
</dbReference>
<dbReference type="Proteomes" id="UP000254519">
    <property type="component" value="Unassembled WGS sequence"/>
</dbReference>
<proteinExistence type="predicted"/>
<dbReference type="InterPro" id="IPR052939">
    <property type="entry name" value="23S_rRNA_MeTrnsfrase_RlmA"/>
</dbReference>
<dbReference type="PANTHER" id="PTHR43460">
    <property type="entry name" value="METHYLTRANSFERASE"/>
    <property type="match status" value="1"/>
</dbReference>
<feature type="binding site" evidence="1">
    <location>
        <position position="44"/>
    </location>
    <ligand>
        <name>Zn(2+)</name>
        <dbReference type="ChEBI" id="CHEBI:29105"/>
    </ligand>
</feature>
<dbReference type="AlphaFoldDB" id="A0A380CJR7"/>
<keyword evidence="2" id="KW-0949">S-adenosyl-L-methionine</keyword>
<keyword evidence="1" id="KW-0862">Zinc</keyword>
<keyword evidence="1" id="KW-0479">Metal-binding</keyword>
<keyword evidence="5" id="KW-0808">Transferase</keyword>
<dbReference type="SUPFAM" id="SSF53335">
    <property type="entry name" value="S-adenosyl-L-methionine-dependent methyltransferases"/>
    <property type="match status" value="1"/>
</dbReference>
<dbReference type="InterPro" id="IPR016718">
    <property type="entry name" value="rRNA_m1G-MeTrfase_A_prd"/>
</dbReference>
<keyword evidence="5" id="KW-0489">Methyltransferase</keyword>
<evidence type="ECO:0000256" key="1">
    <source>
        <dbReference type="PIRSR" id="PIRSR018249-1"/>
    </source>
</evidence>
<evidence type="ECO:0000313" key="5">
    <source>
        <dbReference type="EMBL" id="SUJ20835.1"/>
    </source>
</evidence>